<accession>A0A2J6T828</accession>
<name>A0A2J6T828_9HELO</name>
<evidence type="ECO:0000313" key="2">
    <source>
        <dbReference type="Proteomes" id="UP000235371"/>
    </source>
</evidence>
<dbReference type="AlphaFoldDB" id="A0A2J6T828"/>
<evidence type="ECO:0000313" key="1">
    <source>
        <dbReference type="EMBL" id="PMD59175.1"/>
    </source>
</evidence>
<dbReference type="Proteomes" id="UP000235371">
    <property type="component" value="Unassembled WGS sequence"/>
</dbReference>
<proteinExistence type="predicted"/>
<dbReference type="EMBL" id="KZ613817">
    <property type="protein sequence ID" value="PMD59175.1"/>
    <property type="molecule type" value="Genomic_DNA"/>
</dbReference>
<protein>
    <submittedName>
        <fullName evidence="1">Uncharacterized protein</fullName>
    </submittedName>
</protein>
<sequence length="215" mass="24200">MIPAIKRPFRTPMICLRNPRRRHLNPEPPNSSSRCQRIHYSSYKCLPSRHSALFHPEPSLFRTSLVPKLPHRRSPPPAQSPHYSVNTHTPTPDLAYPYGGDCNANTNSQTGFYFADTSAAYPGNPSQRQKSPIPLACNPSLSLPPRLPGVGRARNTSATQVARSTSVFCSEFQKHLHRRSSPIHRTKPRKSVEIPLHQNLPLKERIKSPPNEILT</sequence>
<dbReference type="GeneID" id="36580821"/>
<keyword evidence="2" id="KW-1185">Reference proteome</keyword>
<dbReference type="RefSeq" id="XP_024736079.1">
    <property type="nucleotide sequence ID" value="XM_024872741.1"/>
</dbReference>
<gene>
    <name evidence="1" type="ORF">K444DRAFT_426368</name>
</gene>
<reference evidence="1 2" key="1">
    <citation type="submission" date="2016-04" db="EMBL/GenBank/DDBJ databases">
        <title>A degradative enzymes factory behind the ericoid mycorrhizal symbiosis.</title>
        <authorList>
            <consortium name="DOE Joint Genome Institute"/>
            <person name="Martino E."/>
            <person name="Morin E."/>
            <person name="Grelet G."/>
            <person name="Kuo A."/>
            <person name="Kohler A."/>
            <person name="Daghino S."/>
            <person name="Barry K."/>
            <person name="Choi C."/>
            <person name="Cichocki N."/>
            <person name="Clum A."/>
            <person name="Copeland A."/>
            <person name="Hainaut M."/>
            <person name="Haridas S."/>
            <person name="Labutti K."/>
            <person name="Lindquist E."/>
            <person name="Lipzen A."/>
            <person name="Khouja H.-R."/>
            <person name="Murat C."/>
            <person name="Ohm R."/>
            <person name="Olson A."/>
            <person name="Spatafora J."/>
            <person name="Veneault-Fourrey C."/>
            <person name="Henrissat B."/>
            <person name="Grigoriev I."/>
            <person name="Martin F."/>
            <person name="Perotto S."/>
        </authorList>
    </citation>
    <scope>NUCLEOTIDE SEQUENCE [LARGE SCALE GENOMIC DNA]</scope>
    <source>
        <strain evidence="1 2">E</strain>
    </source>
</reference>
<dbReference type="InParanoid" id="A0A2J6T828"/>
<organism evidence="1 2">
    <name type="scientific">Hyaloscypha bicolor E</name>
    <dbReference type="NCBI Taxonomy" id="1095630"/>
    <lineage>
        <taxon>Eukaryota</taxon>
        <taxon>Fungi</taxon>
        <taxon>Dikarya</taxon>
        <taxon>Ascomycota</taxon>
        <taxon>Pezizomycotina</taxon>
        <taxon>Leotiomycetes</taxon>
        <taxon>Helotiales</taxon>
        <taxon>Hyaloscyphaceae</taxon>
        <taxon>Hyaloscypha</taxon>
        <taxon>Hyaloscypha bicolor</taxon>
    </lineage>
</organism>